<dbReference type="InterPro" id="IPR054307">
    <property type="entry name" value="I-HmuI_NUMOD-like"/>
</dbReference>
<dbReference type="InterPro" id="IPR010902">
    <property type="entry name" value="NUMOD4"/>
</dbReference>
<dbReference type="Proteomes" id="UP000516045">
    <property type="component" value="Segment"/>
</dbReference>
<dbReference type="InterPro" id="IPR003615">
    <property type="entry name" value="HNH_nuc"/>
</dbReference>
<dbReference type="Gene3D" id="3.90.75.20">
    <property type="match status" value="1"/>
</dbReference>
<reference evidence="2 3" key="1">
    <citation type="submission" date="2020-08" db="EMBL/GenBank/DDBJ databases">
        <authorList>
            <person name="Shadrin A.M."/>
            <person name="Buzikov R.M."/>
            <person name="Piligrimova E.G."/>
            <person name="Kazantseva O.A."/>
        </authorList>
    </citation>
    <scope>NUCLEOTIDE SEQUENCE [LARGE SCALE GENOMIC DNA]</scope>
</reference>
<organism evidence="2 3">
    <name type="scientific">Enterococcus phage iF6</name>
    <dbReference type="NCBI Taxonomy" id="2765371"/>
    <lineage>
        <taxon>Viruses</taxon>
        <taxon>Duplodnaviria</taxon>
        <taxon>Heunggongvirae</taxon>
        <taxon>Uroviricota</taxon>
        <taxon>Caudoviricetes</taxon>
        <taxon>Herelleviridae</taxon>
        <taxon>Brockvirinae</taxon>
        <taxon>Schiekvirus</taxon>
        <taxon>Schiekvirus if6</taxon>
    </lineage>
</organism>
<evidence type="ECO:0000259" key="1">
    <source>
        <dbReference type="SMART" id="SM00507"/>
    </source>
</evidence>
<dbReference type="InterPro" id="IPR044925">
    <property type="entry name" value="His-Me_finger_sf"/>
</dbReference>
<protein>
    <submittedName>
        <fullName evidence="2">HNH homing endonuclease</fullName>
    </submittedName>
</protein>
<name>A0A7G8ZZA1_9CAUD</name>
<dbReference type="InterPro" id="IPR036388">
    <property type="entry name" value="WH-like_DNA-bd_sf"/>
</dbReference>
<dbReference type="GO" id="GO:0016788">
    <property type="term" value="F:hydrolase activity, acting on ester bonds"/>
    <property type="evidence" value="ECO:0007669"/>
    <property type="project" value="InterPro"/>
</dbReference>
<keyword evidence="2" id="KW-0540">Nuclease</keyword>
<evidence type="ECO:0000313" key="2">
    <source>
        <dbReference type="EMBL" id="QNL29532.1"/>
    </source>
</evidence>
<dbReference type="Pfam" id="PF13392">
    <property type="entry name" value="HNH_3"/>
    <property type="match status" value="1"/>
</dbReference>
<sequence>MTEQWKPVVGFEGLLAVSNFGNVCNIGRMLPDGTYLPEKQRKISTHHTGYTYIVQRINGKQVFLLIHRLVAEAFIPNPSNLPEVNHKDRNKSNCKVTNLEWCTRKENMEHYSREYRKTNSVYTKAKNTDIPGGKPKRAVVAINPLGEETYYESVNACARALEGFSTNVSACLKGKIKSYKGYTFKYV</sequence>
<dbReference type="SMART" id="SM00497">
    <property type="entry name" value="IENR1"/>
    <property type="match status" value="1"/>
</dbReference>
<accession>A0A7G8ZZA1</accession>
<evidence type="ECO:0000313" key="3">
    <source>
        <dbReference type="Proteomes" id="UP000516045"/>
    </source>
</evidence>
<keyword evidence="2" id="KW-0255">Endonuclease</keyword>
<dbReference type="Pfam" id="PF22083">
    <property type="entry name" value="I-HmuI_NUMOD-like"/>
    <property type="match status" value="1"/>
</dbReference>
<dbReference type="Pfam" id="PF07463">
    <property type="entry name" value="NUMOD4"/>
    <property type="match status" value="1"/>
</dbReference>
<dbReference type="EMBL" id="MT909815">
    <property type="protein sequence ID" value="QNL29532.1"/>
    <property type="molecule type" value="Genomic_DNA"/>
</dbReference>
<dbReference type="SMART" id="SM00507">
    <property type="entry name" value="HNHc"/>
    <property type="match status" value="1"/>
</dbReference>
<keyword evidence="2" id="KW-0378">Hydrolase</keyword>
<proteinExistence type="predicted"/>
<feature type="domain" description="HNH nuclease" evidence="1">
    <location>
        <begin position="58"/>
        <end position="108"/>
    </location>
</feature>
<dbReference type="GO" id="GO:0004519">
    <property type="term" value="F:endonuclease activity"/>
    <property type="evidence" value="ECO:0007669"/>
    <property type="project" value="UniProtKB-KW"/>
</dbReference>
<dbReference type="InterPro" id="IPR003647">
    <property type="entry name" value="Intron_nuc_1_rpt"/>
</dbReference>
<dbReference type="SUPFAM" id="SSF54060">
    <property type="entry name" value="His-Me finger endonucleases"/>
    <property type="match status" value="1"/>
</dbReference>
<keyword evidence="3" id="KW-1185">Reference proteome</keyword>
<dbReference type="SUPFAM" id="SSF64496">
    <property type="entry name" value="DNA-binding domain of intron-encoded endonucleases"/>
    <property type="match status" value="1"/>
</dbReference>
<dbReference type="Gene3D" id="1.10.10.10">
    <property type="entry name" value="Winged helix-like DNA-binding domain superfamily/Winged helix DNA-binding domain"/>
    <property type="match status" value="1"/>
</dbReference>
<gene>
    <name evidence="2" type="ORF">iF6_173</name>
</gene>